<sequence length="33" mass="3464">MSSPPSLSDLADSINALTQSQRLFQADIAASID</sequence>
<comment type="caution">
    <text evidence="1">The sequence shown here is derived from an EMBL/GenBank/DDBJ whole genome shotgun (WGS) entry which is preliminary data.</text>
</comment>
<reference evidence="1 2" key="1">
    <citation type="journal article" date="2014" name="Am. J. Bot.">
        <title>Genome assembly and annotation for red clover (Trifolium pratense; Fabaceae).</title>
        <authorList>
            <person name="Istvanek J."/>
            <person name="Jaros M."/>
            <person name="Krenek A."/>
            <person name="Repkova J."/>
        </authorList>
    </citation>
    <scope>NUCLEOTIDE SEQUENCE [LARGE SCALE GENOMIC DNA]</scope>
    <source>
        <strain evidence="2">cv. Tatra</strain>
        <tissue evidence="1">Young leaves</tissue>
    </source>
</reference>
<dbReference type="AlphaFoldDB" id="A0A2K3KW37"/>
<name>A0A2K3KW37_TRIPR</name>
<gene>
    <name evidence="1" type="ORF">L195_g057451</name>
</gene>
<dbReference type="Proteomes" id="UP000236291">
    <property type="component" value="Unassembled WGS sequence"/>
</dbReference>
<proteinExistence type="predicted"/>
<feature type="non-terminal residue" evidence="1">
    <location>
        <position position="33"/>
    </location>
</feature>
<evidence type="ECO:0000313" key="2">
    <source>
        <dbReference type="Proteomes" id="UP000236291"/>
    </source>
</evidence>
<protein>
    <submittedName>
        <fullName evidence="1">Uncharacterized protein</fullName>
    </submittedName>
</protein>
<organism evidence="1 2">
    <name type="scientific">Trifolium pratense</name>
    <name type="common">Red clover</name>
    <dbReference type="NCBI Taxonomy" id="57577"/>
    <lineage>
        <taxon>Eukaryota</taxon>
        <taxon>Viridiplantae</taxon>
        <taxon>Streptophyta</taxon>
        <taxon>Embryophyta</taxon>
        <taxon>Tracheophyta</taxon>
        <taxon>Spermatophyta</taxon>
        <taxon>Magnoliopsida</taxon>
        <taxon>eudicotyledons</taxon>
        <taxon>Gunneridae</taxon>
        <taxon>Pentapetalae</taxon>
        <taxon>rosids</taxon>
        <taxon>fabids</taxon>
        <taxon>Fabales</taxon>
        <taxon>Fabaceae</taxon>
        <taxon>Papilionoideae</taxon>
        <taxon>50 kb inversion clade</taxon>
        <taxon>NPAAA clade</taxon>
        <taxon>Hologalegina</taxon>
        <taxon>IRL clade</taxon>
        <taxon>Trifolieae</taxon>
        <taxon>Trifolium</taxon>
    </lineage>
</organism>
<evidence type="ECO:0000313" key="1">
    <source>
        <dbReference type="EMBL" id="PNX70496.1"/>
    </source>
</evidence>
<dbReference type="EMBL" id="ASHM01113927">
    <property type="protein sequence ID" value="PNX70496.1"/>
    <property type="molecule type" value="Genomic_DNA"/>
</dbReference>
<accession>A0A2K3KW37</accession>
<reference evidence="1 2" key="2">
    <citation type="journal article" date="2017" name="Front. Plant Sci.">
        <title>Gene Classification and Mining of Molecular Markers Useful in Red Clover (Trifolium pratense) Breeding.</title>
        <authorList>
            <person name="Istvanek J."/>
            <person name="Dluhosova J."/>
            <person name="Dluhos P."/>
            <person name="Patkova L."/>
            <person name="Nedelnik J."/>
            <person name="Repkova J."/>
        </authorList>
    </citation>
    <scope>NUCLEOTIDE SEQUENCE [LARGE SCALE GENOMIC DNA]</scope>
    <source>
        <strain evidence="2">cv. Tatra</strain>
        <tissue evidence="1">Young leaves</tissue>
    </source>
</reference>